<sequence length="646" mass="72100">MPGKTLFVDVETYRNFFYIGIKRKEDGRRVGFEFSPRADFDRAHVRQIMRNNLTVGFTSGPYDLPMIFLALTGASNEELKVASDRIIKGGLRWWEVEDALGIKIPKIDHIDLFEPNPSVKDGLKALNGRLHGKRLQDLPYDEATILTPEQMDIVADYCLTSDLDATENLYNALKGPLELRVALGKQYDMDFRSKSDAQMGEAMIKKRVEALTGKKAERAKGVAGTTFKYKVPDFFTFETPQMQAIVETIRKTDFLIDRSGKVEFPKEFEAFSIKIGNSVYKMGIGGLHSTESCRAVHSDKNTVLVDADVASQYPRIIMKLGLYPQSLGKHFLPVYGGLIDDRVAAKRAGDKVKDKGGKIALNGAYGKLGSVYSVLYAPHLMIAVTLTGQLSLLMLIERAEAAGISVVSGNTDGVVFACPRSMYEGIGTEGATKDRLLGGALKEITDWWEERTGFELEFAEYRSIYNRDVNTYFAIKANGKAKRKGAIANHWHPDSPDYDPEREQMKKNPQMTICGDAVLAFLRDGVPIEKTIRENRDIRGFVTVVKATGGGTWRDEYLGKVVRYYWSTDGDPIIKVKGHPKTGNRPKVSKTDGCRPAMTLPDEFPTDIDYARYIAEAYEILHAVGWTPSASPFELIINQMLTNVTS</sequence>
<dbReference type="Gene3D" id="3.90.1600.10">
    <property type="entry name" value="Palm domain of DNA polymerase"/>
    <property type="match status" value="1"/>
</dbReference>
<dbReference type="InterPro" id="IPR023211">
    <property type="entry name" value="DNA_pol_palm_dom_sf"/>
</dbReference>
<protein>
    <recommendedName>
        <fullName evidence="3">DNA-directed DNA polymerase</fullName>
    </recommendedName>
</protein>
<keyword evidence="2" id="KW-1185">Reference proteome</keyword>
<dbReference type="RefSeq" id="WP_377009407.1">
    <property type="nucleotide sequence ID" value="NZ_JBHSLV010000028.1"/>
</dbReference>
<name>A0ABW0HAG9_9HYPH</name>
<accession>A0ABW0HAG9</accession>
<dbReference type="SUPFAM" id="SSF56672">
    <property type="entry name" value="DNA/RNA polymerases"/>
    <property type="match status" value="1"/>
</dbReference>
<organism evidence="1 2">
    <name type="scientific">Bosea vestrisii</name>
    <dbReference type="NCBI Taxonomy" id="151416"/>
    <lineage>
        <taxon>Bacteria</taxon>
        <taxon>Pseudomonadati</taxon>
        <taxon>Pseudomonadota</taxon>
        <taxon>Alphaproteobacteria</taxon>
        <taxon>Hyphomicrobiales</taxon>
        <taxon>Boseaceae</taxon>
        <taxon>Bosea</taxon>
    </lineage>
</organism>
<evidence type="ECO:0000313" key="2">
    <source>
        <dbReference type="Proteomes" id="UP001596104"/>
    </source>
</evidence>
<gene>
    <name evidence="1" type="ORF">ACFPPC_16405</name>
</gene>
<dbReference type="EMBL" id="JBHSLV010000028">
    <property type="protein sequence ID" value="MFC5394223.1"/>
    <property type="molecule type" value="Genomic_DNA"/>
</dbReference>
<evidence type="ECO:0008006" key="3">
    <source>
        <dbReference type="Google" id="ProtNLM"/>
    </source>
</evidence>
<proteinExistence type="predicted"/>
<comment type="caution">
    <text evidence="1">The sequence shown here is derived from an EMBL/GenBank/DDBJ whole genome shotgun (WGS) entry which is preliminary data.</text>
</comment>
<reference evidence="2" key="1">
    <citation type="journal article" date="2019" name="Int. J. Syst. Evol. Microbiol.">
        <title>The Global Catalogue of Microorganisms (GCM) 10K type strain sequencing project: providing services to taxonomists for standard genome sequencing and annotation.</title>
        <authorList>
            <consortium name="The Broad Institute Genomics Platform"/>
            <consortium name="The Broad Institute Genome Sequencing Center for Infectious Disease"/>
            <person name="Wu L."/>
            <person name="Ma J."/>
        </authorList>
    </citation>
    <scope>NUCLEOTIDE SEQUENCE [LARGE SCALE GENOMIC DNA]</scope>
    <source>
        <strain evidence="2">CGMCC 1.16326</strain>
    </source>
</reference>
<evidence type="ECO:0000313" key="1">
    <source>
        <dbReference type="EMBL" id="MFC5394223.1"/>
    </source>
</evidence>
<dbReference type="InterPro" id="IPR043502">
    <property type="entry name" value="DNA/RNA_pol_sf"/>
</dbReference>
<dbReference type="Proteomes" id="UP001596104">
    <property type="component" value="Unassembled WGS sequence"/>
</dbReference>